<keyword evidence="3" id="KW-1185">Reference proteome</keyword>
<organism evidence="2 3">
    <name type="scientific">Sulfitobacter indolifex HEL-45</name>
    <dbReference type="NCBI Taxonomy" id="391624"/>
    <lineage>
        <taxon>Bacteria</taxon>
        <taxon>Pseudomonadati</taxon>
        <taxon>Pseudomonadota</taxon>
        <taxon>Alphaproteobacteria</taxon>
        <taxon>Rhodobacterales</taxon>
        <taxon>Roseobacteraceae</taxon>
        <taxon>Sulfitobacter</taxon>
    </lineage>
</organism>
<comment type="caution">
    <text evidence="2">The sequence shown here is derived from an EMBL/GenBank/DDBJ whole genome shotgun (WGS) entry which is preliminary data.</text>
</comment>
<evidence type="ECO:0000313" key="2">
    <source>
        <dbReference type="EMBL" id="EDQ06537.1"/>
    </source>
</evidence>
<dbReference type="EMBL" id="ABID01000001">
    <property type="protein sequence ID" value="EDQ06537.1"/>
    <property type="molecule type" value="Genomic_DNA"/>
</dbReference>
<protein>
    <recommendedName>
        <fullName evidence="1">RES domain-containing protein</fullName>
    </recommendedName>
</protein>
<sequence length="300" mass="34071">MKLENSDKAVEYLNSFNDSALDYVSDNIRDFCSLQVNEITQEKADRVVDQLLDVYFVLPMTLSEAGFDTWRVRPSDREQSFVKFSDAAAPPPEKAATGRANAACESVFYCGSSPETCFAESRLAKGDTFHLFRYNLIQGRKLSLVSIGDYDSIRRRGRTILQSPIIEKGCSDILKRLKPNVRLAVQLVDAFFFDQINRKGNADQYRITQTIFRAISSGLEVDGVMYPSVEHSGGTNFALKQNAYEEKVLIQEANIQMVKKSYGYGAYRCSKFGPAMLNYKESLIEWPNVPDWWHILDEVE</sequence>
<evidence type="ECO:0000313" key="3">
    <source>
        <dbReference type="Proteomes" id="UP000003257"/>
    </source>
</evidence>
<feature type="domain" description="RES" evidence="1">
    <location>
        <begin position="70"/>
        <end position="240"/>
    </location>
</feature>
<reference evidence="2 3" key="1">
    <citation type="submission" date="2007-11" db="EMBL/GenBank/DDBJ databases">
        <authorList>
            <person name="Wagner-Dobler I."/>
            <person name="Ferriera S."/>
            <person name="Johnson J."/>
            <person name="Kravitz S."/>
            <person name="Beeson K."/>
            <person name="Sutton G."/>
            <person name="Rogers Y.-H."/>
            <person name="Friedman R."/>
            <person name="Frazier M."/>
            <person name="Venter J.C."/>
        </authorList>
    </citation>
    <scope>NUCLEOTIDE SEQUENCE [LARGE SCALE GENOMIC DNA]</scope>
    <source>
        <strain evidence="2 3">HEL-45</strain>
    </source>
</reference>
<dbReference type="Proteomes" id="UP000003257">
    <property type="component" value="Unassembled WGS sequence"/>
</dbReference>
<dbReference type="Pfam" id="PF08808">
    <property type="entry name" value="RES"/>
    <property type="match status" value="1"/>
</dbReference>
<dbReference type="InterPro" id="IPR014914">
    <property type="entry name" value="RES_dom"/>
</dbReference>
<proteinExistence type="predicted"/>
<gene>
    <name evidence="2" type="ORF">OIHEL45_06965</name>
</gene>
<accession>A0ABP2DFH9</accession>
<evidence type="ECO:0000259" key="1">
    <source>
        <dbReference type="Pfam" id="PF08808"/>
    </source>
</evidence>
<name>A0ABP2DFH9_9RHOB</name>